<dbReference type="SUPFAM" id="SSF52096">
    <property type="entry name" value="ClpP/crotonase"/>
    <property type="match status" value="1"/>
</dbReference>
<protein>
    <submittedName>
        <fullName evidence="5">Enoyl-CoA hydratase-related protein</fullName>
    </submittedName>
</protein>
<accession>A0ABV3DSE2</accession>
<evidence type="ECO:0000256" key="2">
    <source>
        <dbReference type="ARBA" id="ARBA00023239"/>
    </source>
</evidence>
<dbReference type="InterPro" id="IPR001753">
    <property type="entry name" value="Enoyl-CoA_hydra/iso"/>
</dbReference>
<evidence type="ECO:0000313" key="5">
    <source>
        <dbReference type="EMBL" id="MEU8138675.1"/>
    </source>
</evidence>
<comment type="catalytic activity">
    <reaction evidence="4">
        <text>a 4-saturated-(3S)-3-hydroxyacyl-CoA = a (3E)-enoyl-CoA + H2O</text>
        <dbReference type="Rhea" id="RHEA:20724"/>
        <dbReference type="ChEBI" id="CHEBI:15377"/>
        <dbReference type="ChEBI" id="CHEBI:58521"/>
        <dbReference type="ChEBI" id="CHEBI:137480"/>
        <dbReference type="EC" id="4.2.1.17"/>
    </reaction>
</comment>
<dbReference type="InterPro" id="IPR029045">
    <property type="entry name" value="ClpP/crotonase-like_dom_sf"/>
</dbReference>
<dbReference type="EMBL" id="JBEZFP010000134">
    <property type="protein sequence ID" value="MEU8138675.1"/>
    <property type="molecule type" value="Genomic_DNA"/>
</dbReference>
<dbReference type="CDD" id="cd06558">
    <property type="entry name" value="crotonase-like"/>
    <property type="match status" value="1"/>
</dbReference>
<evidence type="ECO:0000313" key="6">
    <source>
        <dbReference type="Proteomes" id="UP001551482"/>
    </source>
</evidence>
<dbReference type="Pfam" id="PF00378">
    <property type="entry name" value="ECH_1"/>
    <property type="match status" value="1"/>
</dbReference>
<proteinExistence type="inferred from homology"/>
<dbReference type="PANTHER" id="PTHR11941:SF54">
    <property type="entry name" value="ENOYL-COA HYDRATASE, MITOCHONDRIAL"/>
    <property type="match status" value="1"/>
</dbReference>
<dbReference type="InterPro" id="IPR014748">
    <property type="entry name" value="Enoyl-CoA_hydra_C"/>
</dbReference>
<gene>
    <name evidence="5" type="ORF">AB0C36_34900</name>
</gene>
<sequence length="285" mass="30179">MGTTANNSVDGPPVRLDIADGVAVITLDRPDRLNVFSGGMGVALGEAYARCDADDSVRAVVLTGAGRAFCAGADIAPSSGSFDAPRSPGEFTASPVSPPAFRVRKPVIAAVNGHAIGIGLTIALECDIRYVATDAKLAVPQVRRGMVPDARSHWTLARATSQAVAADILLTGRTFLGTEAVALGVASRALPADEVLPAALETARDIAANVNPLSSALSKRLLWLDEAGTGDRVEELETAYHRLLMGTPDAKEGPRAWMERRTPDWTSRVSEQWDRVLETERDGRK</sequence>
<dbReference type="RefSeq" id="WP_358362306.1">
    <property type="nucleotide sequence ID" value="NZ_JBEZFP010000134.1"/>
</dbReference>
<evidence type="ECO:0000256" key="3">
    <source>
        <dbReference type="ARBA" id="ARBA00023709"/>
    </source>
</evidence>
<comment type="catalytic activity">
    <reaction evidence="3">
        <text>a (3S)-3-hydroxyacyl-CoA = a (2E)-enoyl-CoA + H2O</text>
        <dbReference type="Rhea" id="RHEA:16105"/>
        <dbReference type="ChEBI" id="CHEBI:15377"/>
        <dbReference type="ChEBI" id="CHEBI:57318"/>
        <dbReference type="ChEBI" id="CHEBI:58856"/>
        <dbReference type="EC" id="4.2.1.17"/>
    </reaction>
</comment>
<keyword evidence="6" id="KW-1185">Reference proteome</keyword>
<dbReference type="Proteomes" id="UP001551482">
    <property type="component" value="Unassembled WGS sequence"/>
</dbReference>
<keyword evidence="2" id="KW-0456">Lyase</keyword>
<evidence type="ECO:0000256" key="4">
    <source>
        <dbReference type="ARBA" id="ARBA00023717"/>
    </source>
</evidence>
<comment type="similarity">
    <text evidence="1">Belongs to the enoyl-CoA hydratase/isomerase family.</text>
</comment>
<dbReference type="PANTHER" id="PTHR11941">
    <property type="entry name" value="ENOYL-COA HYDRATASE-RELATED"/>
    <property type="match status" value="1"/>
</dbReference>
<reference evidence="5 6" key="1">
    <citation type="submission" date="2024-06" db="EMBL/GenBank/DDBJ databases">
        <title>The Natural Products Discovery Center: Release of the First 8490 Sequenced Strains for Exploring Actinobacteria Biosynthetic Diversity.</title>
        <authorList>
            <person name="Kalkreuter E."/>
            <person name="Kautsar S.A."/>
            <person name="Yang D."/>
            <person name="Bader C.D."/>
            <person name="Teijaro C.N."/>
            <person name="Fluegel L."/>
            <person name="Davis C.M."/>
            <person name="Simpson J.R."/>
            <person name="Lauterbach L."/>
            <person name="Steele A.D."/>
            <person name="Gui C."/>
            <person name="Meng S."/>
            <person name="Li G."/>
            <person name="Viehrig K."/>
            <person name="Ye F."/>
            <person name="Su P."/>
            <person name="Kiefer A.F."/>
            <person name="Nichols A."/>
            <person name="Cepeda A.J."/>
            <person name="Yan W."/>
            <person name="Fan B."/>
            <person name="Jiang Y."/>
            <person name="Adhikari A."/>
            <person name="Zheng C.-J."/>
            <person name="Schuster L."/>
            <person name="Cowan T.M."/>
            <person name="Smanski M.J."/>
            <person name="Chevrette M.G."/>
            <person name="De Carvalho L.P.S."/>
            <person name="Shen B."/>
        </authorList>
    </citation>
    <scope>NUCLEOTIDE SEQUENCE [LARGE SCALE GENOMIC DNA]</scope>
    <source>
        <strain evidence="5 6">NPDC048946</strain>
    </source>
</reference>
<organism evidence="5 6">
    <name type="scientific">Streptodolium elevatio</name>
    <dbReference type="NCBI Taxonomy" id="3157996"/>
    <lineage>
        <taxon>Bacteria</taxon>
        <taxon>Bacillati</taxon>
        <taxon>Actinomycetota</taxon>
        <taxon>Actinomycetes</taxon>
        <taxon>Kitasatosporales</taxon>
        <taxon>Streptomycetaceae</taxon>
        <taxon>Streptodolium</taxon>
    </lineage>
</organism>
<comment type="caution">
    <text evidence="5">The sequence shown here is derived from an EMBL/GenBank/DDBJ whole genome shotgun (WGS) entry which is preliminary data.</text>
</comment>
<evidence type="ECO:0000256" key="1">
    <source>
        <dbReference type="ARBA" id="ARBA00005254"/>
    </source>
</evidence>
<name>A0ABV3DSE2_9ACTN</name>
<dbReference type="Gene3D" id="1.10.12.10">
    <property type="entry name" value="Lyase 2-enoyl-coa Hydratase, Chain A, domain 2"/>
    <property type="match status" value="1"/>
</dbReference>
<dbReference type="Gene3D" id="3.90.226.10">
    <property type="entry name" value="2-enoyl-CoA Hydratase, Chain A, domain 1"/>
    <property type="match status" value="1"/>
</dbReference>